<keyword evidence="1" id="KW-0472">Membrane</keyword>
<organism evidence="2 3">
    <name type="scientific">Caloramator proteoclasticus DSM 10124</name>
    <dbReference type="NCBI Taxonomy" id="1121262"/>
    <lineage>
        <taxon>Bacteria</taxon>
        <taxon>Bacillati</taxon>
        <taxon>Bacillota</taxon>
        <taxon>Clostridia</taxon>
        <taxon>Eubacteriales</taxon>
        <taxon>Clostridiaceae</taxon>
        <taxon>Caloramator</taxon>
    </lineage>
</organism>
<dbReference type="Proteomes" id="UP000184423">
    <property type="component" value="Unassembled WGS sequence"/>
</dbReference>
<evidence type="ECO:0000313" key="2">
    <source>
        <dbReference type="EMBL" id="SHE78211.1"/>
    </source>
</evidence>
<proteinExistence type="predicted"/>
<sequence>MLRGVKRGGILKKITIILSIFLVFMFVYYIYDVDIKEESYNIIENIKWCPDNKKVALKYENEYKIVDLNGNIQYIVEESGIRYKNYNWILKNGKWIFSEFKVDEVPKNLKLTKDKIQGKVYDPIYNISGNIIITKTISNSILYLIAVDKNTGEYNTIFNLEDAQKIDVNYIDEYSAVVKVTENNRDRLYLINIEKDYNVYNLTEFKNLELALNKLNLKDNALSIITNYKYNDIYINYLDIKKLKLVYNDLNTKDYYYIDYKDRFKIELSDIYSVVVDDNYIYIVCRTGDTFKIFQVDAKNNVYSNIYKSNNLIEDIRLVNGELYFTELNVVNNISAYKLFKYSNGQLKQICENNR</sequence>
<dbReference type="SUPFAM" id="SSF82171">
    <property type="entry name" value="DPP6 N-terminal domain-like"/>
    <property type="match status" value="1"/>
</dbReference>
<accession>A0A1M4WAB2</accession>
<keyword evidence="1" id="KW-1133">Transmembrane helix</keyword>
<gene>
    <name evidence="2" type="ORF">SAMN02746091_01104</name>
</gene>
<dbReference type="EMBL" id="FQVG01000016">
    <property type="protein sequence ID" value="SHE78211.1"/>
    <property type="molecule type" value="Genomic_DNA"/>
</dbReference>
<evidence type="ECO:0008006" key="4">
    <source>
        <dbReference type="Google" id="ProtNLM"/>
    </source>
</evidence>
<name>A0A1M4WAB2_9CLOT</name>
<feature type="transmembrane region" description="Helical" evidence="1">
    <location>
        <begin position="12"/>
        <end position="31"/>
    </location>
</feature>
<reference evidence="3" key="1">
    <citation type="submission" date="2016-11" db="EMBL/GenBank/DDBJ databases">
        <authorList>
            <person name="Varghese N."/>
            <person name="Submissions S."/>
        </authorList>
    </citation>
    <scope>NUCLEOTIDE SEQUENCE [LARGE SCALE GENOMIC DNA]</scope>
    <source>
        <strain evidence="3">DSM 10124</strain>
    </source>
</reference>
<evidence type="ECO:0000313" key="3">
    <source>
        <dbReference type="Proteomes" id="UP000184423"/>
    </source>
</evidence>
<protein>
    <recommendedName>
        <fullName evidence="4">DUF5050 domain-containing protein</fullName>
    </recommendedName>
</protein>
<evidence type="ECO:0000256" key="1">
    <source>
        <dbReference type="SAM" id="Phobius"/>
    </source>
</evidence>
<keyword evidence="3" id="KW-1185">Reference proteome</keyword>
<dbReference type="AlphaFoldDB" id="A0A1M4WAB2"/>
<keyword evidence="1" id="KW-0812">Transmembrane</keyword>